<dbReference type="EMBL" id="JAFIQS010000009">
    <property type="protein sequence ID" value="KAG5165595.1"/>
    <property type="molecule type" value="Genomic_DNA"/>
</dbReference>
<reference evidence="2" key="1">
    <citation type="submission" date="2021-02" db="EMBL/GenBank/DDBJ databases">
        <title>Psilocybe cubensis genome.</title>
        <authorList>
            <person name="Mckernan K.J."/>
            <person name="Crawford S."/>
            <person name="Trippe A."/>
            <person name="Kane L.T."/>
            <person name="Mclaughlin S."/>
        </authorList>
    </citation>
    <scope>NUCLEOTIDE SEQUENCE [LARGE SCALE GENOMIC DNA]</scope>
    <source>
        <strain evidence="2">MGC-MH-2018</strain>
    </source>
</reference>
<dbReference type="PANTHER" id="PTHR33112:SF12">
    <property type="entry name" value="HETEROKARYON INCOMPATIBILITY DOMAIN-CONTAINING PROTEIN"/>
    <property type="match status" value="1"/>
</dbReference>
<protein>
    <recommendedName>
        <fullName evidence="3">Heterokaryon incompatibility domain-containing protein</fullName>
    </recommendedName>
</protein>
<gene>
    <name evidence="2" type="ORF">JR316_009175</name>
</gene>
<evidence type="ECO:0000313" key="2">
    <source>
        <dbReference type="EMBL" id="KAG5165595.1"/>
    </source>
</evidence>
<feature type="compositionally biased region" description="Acidic residues" evidence="1">
    <location>
        <begin position="14"/>
        <end position="32"/>
    </location>
</feature>
<comment type="caution">
    <text evidence="2">The sequence shown here is derived from an EMBL/GenBank/DDBJ whole genome shotgun (WGS) entry which is preliminary data.</text>
</comment>
<proteinExistence type="predicted"/>
<organism evidence="2">
    <name type="scientific">Psilocybe cubensis</name>
    <name type="common">Psychedelic mushroom</name>
    <name type="synonym">Stropharia cubensis</name>
    <dbReference type="NCBI Taxonomy" id="181762"/>
    <lineage>
        <taxon>Eukaryota</taxon>
        <taxon>Fungi</taxon>
        <taxon>Dikarya</taxon>
        <taxon>Basidiomycota</taxon>
        <taxon>Agaricomycotina</taxon>
        <taxon>Agaricomycetes</taxon>
        <taxon>Agaricomycetidae</taxon>
        <taxon>Agaricales</taxon>
        <taxon>Agaricineae</taxon>
        <taxon>Strophariaceae</taxon>
        <taxon>Psilocybe</taxon>
    </lineage>
</organism>
<feature type="region of interest" description="Disordered" evidence="1">
    <location>
        <begin position="13"/>
        <end position="50"/>
    </location>
</feature>
<evidence type="ECO:0000256" key="1">
    <source>
        <dbReference type="SAM" id="MobiDB-lite"/>
    </source>
</evidence>
<name>A0A8H7XPV7_PSICU</name>
<dbReference type="PANTHER" id="PTHR33112">
    <property type="entry name" value="DOMAIN PROTEIN, PUTATIVE-RELATED"/>
    <property type="match status" value="1"/>
</dbReference>
<accession>A0A8H7XPV7</accession>
<sequence length="347" mass="39005">MPISPGLLRRILEAGEDPNDWESESENGDNNDDGSRVTVPDLLPVPPNAFSKPNDTLCSTCKSLKLTPSRFVVHPSDGENQNVPDNPNIKLGLVKDIKSKSNCPFCRLVLKALFKGEPVETEEGIDVEVTMSWNTDGPRPDPNQPWRHIPQIRVLRPYAQKVGGGYIADLERSNMFPEITLLANDAPTSSKSFFARLIKDQIDFGMVKNWMEMCREGHGDFCTQSKMLEHEIKDPVNEIPSFRLIDVIDNCVIQPPHHCRYIALSYVWGKIDPSTILRLLKANVAELRKPGALSRNENFSKIPLTIRDAMQRKSSVYNYCILCPTCLCSMNPTCQPSTHLTCAPFRI</sequence>
<dbReference type="AlphaFoldDB" id="A0A8H7XPV7"/>
<evidence type="ECO:0008006" key="3">
    <source>
        <dbReference type="Google" id="ProtNLM"/>
    </source>
</evidence>